<dbReference type="PANTHER" id="PTHR10133">
    <property type="entry name" value="DNA POLYMERASE I"/>
    <property type="match status" value="1"/>
</dbReference>
<comment type="catalytic activity">
    <reaction evidence="8">
        <text>DNA(n) + a 2'-deoxyribonucleoside 5'-triphosphate = DNA(n+1) + diphosphate</text>
        <dbReference type="Rhea" id="RHEA:22508"/>
        <dbReference type="Rhea" id="RHEA-COMP:17339"/>
        <dbReference type="Rhea" id="RHEA-COMP:17340"/>
        <dbReference type="ChEBI" id="CHEBI:33019"/>
        <dbReference type="ChEBI" id="CHEBI:61560"/>
        <dbReference type="ChEBI" id="CHEBI:173112"/>
        <dbReference type="EC" id="2.7.7.7"/>
    </reaction>
</comment>
<dbReference type="GO" id="GO:0003677">
    <property type="term" value="F:DNA binding"/>
    <property type="evidence" value="ECO:0007669"/>
    <property type="project" value="UniProtKB-KW"/>
</dbReference>
<proteinExistence type="inferred from homology"/>
<keyword evidence="7" id="KW-0238">DNA-binding</keyword>
<evidence type="ECO:0000313" key="11">
    <source>
        <dbReference type="EMBL" id="ETO34076.1"/>
    </source>
</evidence>
<evidence type="ECO:0000259" key="10">
    <source>
        <dbReference type="SMART" id="SM00482"/>
    </source>
</evidence>
<dbReference type="Proteomes" id="UP000023152">
    <property type="component" value="Unassembled WGS sequence"/>
</dbReference>
<dbReference type="GO" id="GO:0006261">
    <property type="term" value="P:DNA-templated DNA replication"/>
    <property type="evidence" value="ECO:0007669"/>
    <property type="project" value="InterPro"/>
</dbReference>
<evidence type="ECO:0000256" key="1">
    <source>
        <dbReference type="ARBA" id="ARBA00007705"/>
    </source>
</evidence>
<evidence type="ECO:0000313" key="12">
    <source>
        <dbReference type="Proteomes" id="UP000023152"/>
    </source>
</evidence>
<dbReference type="Gene3D" id="3.30.70.370">
    <property type="match status" value="2"/>
</dbReference>
<evidence type="ECO:0000256" key="4">
    <source>
        <dbReference type="ARBA" id="ARBA00022695"/>
    </source>
</evidence>
<comment type="caution">
    <text evidence="11">The sequence shown here is derived from an EMBL/GenBank/DDBJ whole genome shotgun (WGS) entry which is preliminary data.</text>
</comment>
<protein>
    <recommendedName>
        <fullName evidence="2">DNA-directed DNA polymerase</fullName>
        <ecNumber evidence="2">2.7.7.7</ecNumber>
    </recommendedName>
</protein>
<keyword evidence="6" id="KW-0239">DNA-directed DNA polymerase</keyword>
<gene>
    <name evidence="11" type="ORF">RFI_03018</name>
</gene>
<organism evidence="11 12">
    <name type="scientific">Reticulomyxa filosa</name>
    <dbReference type="NCBI Taxonomy" id="46433"/>
    <lineage>
        <taxon>Eukaryota</taxon>
        <taxon>Sar</taxon>
        <taxon>Rhizaria</taxon>
        <taxon>Retaria</taxon>
        <taxon>Foraminifera</taxon>
        <taxon>Monothalamids</taxon>
        <taxon>Reticulomyxidae</taxon>
        <taxon>Reticulomyxa</taxon>
    </lineage>
</organism>
<dbReference type="AlphaFoldDB" id="X6P789"/>
<feature type="compositionally biased region" description="Basic and acidic residues" evidence="9">
    <location>
        <begin position="20"/>
        <end position="33"/>
    </location>
</feature>
<sequence>MIPPPPSPLAIQKSLGIKHRSNEDTKKRTDPNKPKKLTFNKIDVDRLLSKDLREYFKDEQEANEAHKAVTSLQQGNSITTQIQTYIEPLQRCAIDMDSSPSTRRIFSQLNLNTETGRLSSQKPNLQNQPIVHDKYHLRQAFRTDPNKKLIVADYSQLELRVLAYLSNCKYMLNAFQSGGDFHSRTAVSLFPAIEKEVKEGKLFIDESHRAQSTSPNKDSIPLLKAKFSKERHHAKTIAFGIAYGSSPLRVMRECRLSMDEANALLSSWYKDRPEVKAWQNQTLLQAIQKGKCFTILQRPRNLFQFPVPKSNEKNNELLQNFFPLLADSRTREKFLSRCLKKKNIDISEEWYRFYRYDIKKSDTVLKPSHFSQLMRKAMNTPIQGTAADIVVQAMLNIWNDSQIQKLGFQLVLQVHDELILEGPQENAQQAANLVVQHMQKPWDADLYFHVDIKIVDSWYNAKS</sequence>
<dbReference type="EMBL" id="ASPP01002894">
    <property type="protein sequence ID" value="ETO34076.1"/>
    <property type="molecule type" value="Genomic_DNA"/>
</dbReference>
<evidence type="ECO:0000256" key="9">
    <source>
        <dbReference type="SAM" id="MobiDB-lite"/>
    </source>
</evidence>
<evidence type="ECO:0000256" key="7">
    <source>
        <dbReference type="ARBA" id="ARBA00023125"/>
    </source>
</evidence>
<keyword evidence="4" id="KW-0548">Nucleotidyltransferase</keyword>
<evidence type="ECO:0000256" key="8">
    <source>
        <dbReference type="ARBA" id="ARBA00049244"/>
    </source>
</evidence>
<dbReference type="Pfam" id="PF00476">
    <property type="entry name" value="DNA_pol_A"/>
    <property type="match status" value="2"/>
</dbReference>
<dbReference type="EC" id="2.7.7.7" evidence="2"/>
<dbReference type="InterPro" id="IPR043502">
    <property type="entry name" value="DNA/RNA_pol_sf"/>
</dbReference>
<reference evidence="11 12" key="1">
    <citation type="journal article" date="2013" name="Curr. Biol.">
        <title>The Genome of the Foraminiferan Reticulomyxa filosa.</title>
        <authorList>
            <person name="Glockner G."/>
            <person name="Hulsmann N."/>
            <person name="Schleicher M."/>
            <person name="Noegel A.A."/>
            <person name="Eichinger L."/>
            <person name="Gallinger C."/>
            <person name="Pawlowski J."/>
            <person name="Sierra R."/>
            <person name="Euteneuer U."/>
            <person name="Pillet L."/>
            <person name="Moustafa A."/>
            <person name="Platzer M."/>
            <person name="Groth M."/>
            <person name="Szafranski K."/>
            <person name="Schliwa M."/>
        </authorList>
    </citation>
    <scope>NUCLEOTIDE SEQUENCE [LARGE SCALE GENOMIC DNA]</scope>
</reference>
<dbReference type="OrthoDB" id="275278at2759"/>
<dbReference type="GO" id="GO:0006302">
    <property type="term" value="P:double-strand break repair"/>
    <property type="evidence" value="ECO:0007669"/>
    <property type="project" value="TreeGrafter"/>
</dbReference>
<dbReference type="GO" id="GO:0003887">
    <property type="term" value="F:DNA-directed DNA polymerase activity"/>
    <property type="evidence" value="ECO:0007669"/>
    <property type="project" value="UniProtKB-KW"/>
</dbReference>
<evidence type="ECO:0000256" key="3">
    <source>
        <dbReference type="ARBA" id="ARBA00022679"/>
    </source>
</evidence>
<feature type="region of interest" description="Disordered" evidence="9">
    <location>
        <begin position="1"/>
        <end position="36"/>
    </location>
</feature>
<keyword evidence="3" id="KW-0808">Transferase</keyword>
<keyword evidence="5" id="KW-0235">DNA replication</keyword>
<feature type="domain" description="DNA-directed DNA polymerase family A palm" evidence="10">
    <location>
        <begin position="136"/>
        <end position="426"/>
    </location>
</feature>
<dbReference type="InterPro" id="IPR019760">
    <property type="entry name" value="DNA-dir_DNA_pol_A_CS"/>
</dbReference>
<dbReference type="PANTHER" id="PTHR10133:SF27">
    <property type="entry name" value="DNA POLYMERASE NU"/>
    <property type="match status" value="1"/>
</dbReference>
<dbReference type="SMART" id="SM00482">
    <property type="entry name" value="POLAc"/>
    <property type="match status" value="1"/>
</dbReference>
<dbReference type="PROSITE" id="PS00447">
    <property type="entry name" value="DNA_POLYMERASE_A"/>
    <property type="match status" value="1"/>
</dbReference>
<accession>X6P789</accession>
<name>X6P789_RETFI</name>
<dbReference type="SUPFAM" id="SSF56672">
    <property type="entry name" value="DNA/RNA polymerases"/>
    <property type="match status" value="1"/>
</dbReference>
<dbReference type="PRINTS" id="PR00868">
    <property type="entry name" value="DNAPOLI"/>
</dbReference>
<keyword evidence="12" id="KW-1185">Reference proteome</keyword>
<evidence type="ECO:0000256" key="2">
    <source>
        <dbReference type="ARBA" id="ARBA00012417"/>
    </source>
</evidence>
<dbReference type="InterPro" id="IPR002298">
    <property type="entry name" value="DNA_polymerase_A"/>
</dbReference>
<comment type="similarity">
    <text evidence="1">Belongs to the DNA polymerase type-A family.</text>
</comment>
<evidence type="ECO:0000256" key="6">
    <source>
        <dbReference type="ARBA" id="ARBA00022932"/>
    </source>
</evidence>
<dbReference type="InterPro" id="IPR001098">
    <property type="entry name" value="DNA-dir_DNA_pol_A_palm_dom"/>
</dbReference>
<evidence type="ECO:0000256" key="5">
    <source>
        <dbReference type="ARBA" id="ARBA00022705"/>
    </source>
</evidence>